<evidence type="ECO:0000313" key="7">
    <source>
        <dbReference type="Proteomes" id="UP000887566"/>
    </source>
</evidence>
<keyword evidence="4 5" id="KW-0472">Membrane</keyword>
<keyword evidence="2 5" id="KW-0812">Transmembrane</keyword>
<dbReference type="Gene3D" id="1.20.1250.20">
    <property type="entry name" value="MFS general substrate transporter like domains"/>
    <property type="match status" value="1"/>
</dbReference>
<proteinExistence type="predicted"/>
<dbReference type="WBParaSite" id="PSAMB.scaffold6291size9800.g28218.t1">
    <property type="protein sequence ID" value="PSAMB.scaffold6291size9800.g28218.t1"/>
    <property type="gene ID" value="PSAMB.scaffold6291size9800.g28218"/>
</dbReference>
<protein>
    <submittedName>
        <fullName evidence="8">Major facilitator superfamily (MFS) profile domain-containing protein</fullName>
    </submittedName>
</protein>
<dbReference type="GO" id="GO:0016020">
    <property type="term" value="C:membrane"/>
    <property type="evidence" value="ECO:0007669"/>
    <property type="project" value="UniProtKB-SubCell"/>
</dbReference>
<keyword evidence="7" id="KW-1185">Reference proteome</keyword>
<dbReference type="AlphaFoldDB" id="A0A914X4B3"/>
<organism evidence="7 8">
    <name type="scientific">Plectus sambesii</name>
    <dbReference type="NCBI Taxonomy" id="2011161"/>
    <lineage>
        <taxon>Eukaryota</taxon>
        <taxon>Metazoa</taxon>
        <taxon>Ecdysozoa</taxon>
        <taxon>Nematoda</taxon>
        <taxon>Chromadorea</taxon>
        <taxon>Plectida</taxon>
        <taxon>Plectina</taxon>
        <taxon>Plectoidea</taxon>
        <taxon>Plectidae</taxon>
        <taxon>Plectus</taxon>
    </lineage>
</organism>
<reference evidence="8" key="1">
    <citation type="submission" date="2022-11" db="UniProtKB">
        <authorList>
            <consortium name="WormBaseParasite"/>
        </authorList>
    </citation>
    <scope>IDENTIFICATION</scope>
</reference>
<dbReference type="GO" id="GO:0022857">
    <property type="term" value="F:transmembrane transporter activity"/>
    <property type="evidence" value="ECO:0007669"/>
    <property type="project" value="InterPro"/>
</dbReference>
<feature type="transmembrane region" description="Helical" evidence="5">
    <location>
        <begin position="16"/>
        <end position="38"/>
    </location>
</feature>
<dbReference type="InterPro" id="IPR005828">
    <property type="entry name" value="MFS_sugar_transport-like"/>
</dbReference>
<feature type="transmembrane region" description="Helical" evidence="5">
    <location>
        <begin position="363"/>
        <end position="381"/>
    </location>
</feature>
<dbReference type="PROSITE" id="PS50850">
    <property type="entry name" value="MFS"/>
    <property type="match status" value="1"/>
</dbReference>
<evidence type="ECO:0000256" key="3">
    <source>
        <dbReference type="ARBA" id="ARBA00022989"/>
    </source>
</evidence>
<feature type="transmembrane region" description="Helical" evidence="5">
    <location>
        <begin position="248"/>
        <end position="269"/>
    </location>
</feature>
<dbReference type="SUPFAM" id="SSF103473">
    <property type="entry name" value="MFS general substrate transporter"/>
    <property type="match status" value="1"/>
</dbReference>
<evidence type="ECO:0000256" key="4">
    <source>
        <dbReference type="ARBA" id="ARBA00023136"/>
    </source>
</evidence>
<evidence type="ECO:0000259" key="6">
    <source>
        <dbReference type="PROSITE" id="PS50850"/>
    </source>
</evidence>
<evidence type="ECO:0000256" key="2">
    <source>
        <dbReference type="ARBA" id="ARBA00022692"/>
    </source>
</evidence>
<feature type="transmembrane region" description="Helical" evidence="5">
    <location>
        <begin position="333"/>
        <end position="351"/>
    </location>
</feature>
<evidence type="ECO:0000313" key="8">
    <source>
        <dbReference type="WBParaSite" id="PSAMB.scaffold6291size9800.g28218.t1"/>
    </source>
</evidence>
<dbReference type="CDD" id="cd17317">
    <property type="entry name" value="MFS_SLC22"/>
    <property type="match status" value="1"/>
</dbReference>
<feature type="transmembrane region" description="Helical" evidence="5">
    <location>
        <begin position="190"/>
        <end position="207"/>
    </location>
</feature>
<feature type="transmembrane region" description="Helical" evidence="5">
    <location>
        <begin position="161"/>
        <end position="184"/>
    </location>
</feature>
<dbReference type="InterPro" id="IPR020846">
    <property type="entry name" value="MFS_dom"/>
</dbReference>
<evidence type="ECO:0000256" key="5">
    <source>
        <dbReference type="SAM" id="Phobius"/>
    </source>
</evidence>
<feature type="transmembrane region" description="Helical" evidence="5">
    <location>
        <begin position="393"/>
        <end position="415"/>
    </location>
</feature>
<comment type="subcellular location">
    <subcellularLocation>
        <location evidence="1">Membrane</location>
        <topology evidence="1">Multi-pass membrane protein</topology>
    </subcellularLocation>
</comment>
<name>A0A914X4B3_9BILA</name>
<dbReference type="PANTHER" id="PTHR24064">
    <property type="entry name" value="SOLUTE CARRIER FAMILY 22 MEMBER"/>
    <property type="match status" value="1"/>
</dbReference>
<feature type="domain" description="Major facilitator superfamily (MFS) profile" evidence="6">
    <location>
        <begin position="18"/>
        <end position="503"/>
    </location>
</feature>
<evidence type="ECO:0000256" key="1">
    <source>
        <dbReference type="ARBA" id="ARBA00004141"/>
    </source>
</evidence>
<feature type="transmembrane region" description="Helical" evidence="5">
    <location>
        <begin position="219"/>
        <end position="242"/>
    </location>
</feature>
<sequence length="543" mass="60310">MEKILAYLGNFGRYQAFLYALLILPGFLAGVQTLIFSWTGFVPNSRCRLPHELLQDVQYSMSDADMKKWYAPGVSDGGSTAYCSYCPNATDETGACAHPIECTDGFVYDRSQFTESLITKFDLVCGAKSLRDWARTVYQTGNLVGAIIFGILADTFGRRPVFIWSALAQIVVFNTMFLAPNFWVFCCYQFMNGFLQDGTYIAGYIVFMELVGGKARTYCGIWFQAFFTVGMLYDSLVAYIAQMLHGNWVIIQVAAGLPTLLYIPYWWLFPESIRWLAVRDRSDEAKKYLSRATKFNRIQIPDAIINEELSNTQEDRAGGTICDLFRHYNLAKISLIVFFTWFATSMLYYGLSFNTSDLPGDVYLTYTLSAISELPGFIICVPMMEKFGRKPSIVTLLGVGGISCIVAGFVELSWVKVTLALVGKMCAAAAFAVAYNFSAELFPTVVRNIGTGMGSFSARIGGLLAPQVHSVTRSTAHWLPIVIYGCFALTAAFLDMFLPETLNRTLPETIEDGNNFGRSPATVAKSSVVVRTKDMDKNSSSSL</sequence>
<feature type="transmembrane region" description="Helical" evidence="5">
    <location>
        <begin position="478"/>
        <end position="498"/>
    </location>
</feature>
<dbReference type="InterPro" id="IPR036259">
    <property type="entry name" value="MFS_trans_sf"/>
</dbReference>
<dbReference type="Proteomes" id="UP000887566">
    <property type="component" value="Unplaced"/>
</dbReference>
<accession>A0A914X4B3</accession>
<keyword evidence="3 5" id="KW-1133">Transmembrane helix</keyword>
<dbReference type="Pfam" id="PF00083">
    <property type="entry name" value="Sugar_tr"/>
    <property type="match status" value="1"/>
</dbReference>